<comment type="caution">
    <text evidence="3">The sequence shown here is derived from an EMBL/GenBank/DDBJ whole genome shotgun (WGS) entry which is preliminary data.</text>
</comment>
<dbReference type="Proteomes" id="UP000005446">
    <property type="component" value="Unassembled WGS sequence"/>
</dbReference>
<accession>H0ESP9</accession>
<protein>
    <submittedName>
        <fullName evidence="3">Putative oxidoreductase bli-4, mitochondrial</fullName>
    </submittedName>
</protein>
<evidence type="ECO:0000313" key="3">
    <source>
        <dbReference type="EMBL" id="EHK98441.1"/>
    </source>
</evidence>
<dbReference type="SUPFAM" id="SSF51735">
    <property type="entry name" value="NAD(P)-binding Rossmann-fold domains"/>
    <property type="match status" value="1"/>
</dbReference>
<evidence type="ECO:0000313" key="4">
    <source>
        <dbReference type="Proteomes" id="UP000005446"/>
    </source>
</evidence>
<dbReference type="PRINTS" id="PR00081">
    <property type="entry name" value="GDHRDH"/>
</dbReference>
<name>H0ESP9_GLAL7</name>
<keyword evidence="4" id="KW-1185">Reference proteome</keyword>
<dbReference type="InParanoid" id="H0ESP9"/>
<dbReference type="PANTHER" id="PTHR24320">
    <property type="entry name" value="RETINOL DEHYDROGENASE"/>
    <property type="match status" value="1"/>
</dbReference>
<dbReference type="OrthoDB" id="191139at2759"/>
<keyword evidence="2" id="KW-0560">Oxidoreductase</keyword>
<dbReference type="AlphaFoldDB" id="H0ESP9"/>
<comment type="similarity">
    <text evidence="1">Belongs to the short-chain dehydrogenases/reductases (SDR) family.</text>
</comment>
<sequence>MQAVKNTIAENLGGFSHSLAKPEYQFDLEKDVPDQTGKVAVITGGSEGVGYGCTHTLLAHGAAKVFIISLKKEVFEKAKSDVSSTISPEAAGKMTWFQCDMGDWHKVAEVAGQIAEQTDRVDILINDAARGIMTYQLTEYGMDRHMAVNHMGHTILTSHLEPLMKSTAKNGHTVRIVNVGSNAHEFTPKDTKFASLDELNRDLGPNPQYGRAKLATMLHTKWLTKHLNSEYPNILANCVHPGVVESTMSTQDIYEPYPIAGAAMAIGLKPFKKDFWMGCVSSMYAATKTEKSGEYICPPAIPEPGSELFQDKDGSLAENLMRLTKEIVASKTKTESVDKGCPMKMA</sequence>
<dbReference type="Gene3D" id="3.40.50.720">
    <property type="entry name" value="NAD(P)-binding Rossmann-like Domain"/>
    <property type="match status" value="1"/>
</dbReference>
<dbReference type="HOGENOM" id="CLU_010194_44_6_1"/>
<dbReference type="GO" id="GO:0016491">
    <property type="term" value="F:oxidoreductase activity"/>
    <property type="evidence" value="ECO:0007669"/>
    <property type="project" value="UniProtKB-KW"/>
</dbReference>
<dbReference type="PANTHER" id="PTHR24320:SF33">
    <property type="entry name" value="OXIDOREDUCTASE BLI-4, MITOCHONDRIAL-RELATED"/>
    <property type="match status" value="1"/>
</dbReference>
<dbReference type="InterPro" id="IPR002347">
    <property type="entry name" value="SDR_fam"/>
</dbReference>
<proteinExistence type="inferred from homology"/>
<dbReference type="EMBL" id="AGUE01000150">
    <property type="protein sequence ID" value="EHK98441.1"/>
    <property type="molecule type" value="Genomic_DNA"/>
</dbReference>
<dbReference type="Pfam" id="PF00106">
    <property type="entry name" value="adh_short"/>
    <property type="match status" value="1"/>
</dbReference>
<evidence type="ECO:0000256" key="1">
    <source>
        <dbReference type="ARBA" id="ARBA00006484"/>
    </source>
</evidence>
<reference evidence="3 4" key="1">
    <citation type="journal article" date="2012" name="Eukaryot. Cell">
        <title>Genome sequence of the fungus Glarea lozoyensis: the first genome sequence of a species from the Helotiaceae family.</title>
        <authorList>
            <person name="Youssar L."/>
            <person name="Gruening B.A."/>
            <person name="Erxleben A."/>
            <person name="Guenther S."/>
            <person name="Huettel W."/>
        </authorList>
    </citation>
    <scope>NUCLEOTIDE SEQUENCE [LARGE SCALE GENOMIC DNA]</scope>
    <source>
        <strain evidence="4">ATCC 74030 / MF5533</strain>
    </source>
</reference>
<organism evidence="3 4">
    <name type="scientific">Glarea lozoyensis (strain ATCC 74030 / MF5533)</name>
    <dbReference type="NCBI Taxonomy" id="1104152"/>
    <lineage>
        <taxon>Eukaryota</taxon>
        <taxon>Fungi</taxon>
        <taxon>Dikarya</taxon>
        <taxon>Ascomycota</taxon>
        <taxon>Pezizomycotina</taxon>
        <taxon>Leotiomycetes</taxon>
        <taxon>Helotiales</taxon>
        <taxon>Helotiaceae</taxon>
        <taxon>Glarea</taxon>
    </lineage>
</organism>
<dbReference type="InterPro" id="IPR036291">
    <property type="entry name" value="NAD(P)-bd_dom_sf"/>
</dbReference>
<evidence type="ECO:0000256" key="2">
    <source>
        <dbReference type="ARBA" id="ARBA00023002"/>
    </source>
</evidence>
<gene>
    <name evidence="3" type="ORF">M7I_5742</name>
</gene>